<evidence type="ECO:0000256" key="4">
    <source>
        <dbReference type="ARBA" id="ARBA00022989"/>
    </source>
</evidence>
<dbReference type="GeneTree" id="ENSGT00940000161541"/>
<dbReference type="PANTHER" id="PTHR45813:SF2">
    <property type="entry name" value="ADHESION G-PROTEIN COUPLED RECEPTOR F3"/>
    <property type="match status" value="1"/>
</dbReference>
<evidence type="ECO:0000256" key="8">
    <source>
        <dbReference type="ARBA" id="ARBA00023170"/>
    </source>
</evidence>
<dbReference type="InParanoid" id="F7EMM1"/>
<dbReference type="PROSITE" id="PS50835">
    <property type="entry name" value="IG_LIKE"/>
    <property type="match status" value="1"/>
</dbReference>
<evidence type="ECO:0000256" key="5">
    <source>
        <dbReference type="ARBA" id="ARBA00023040"/>
    </source>
</evidence>
<evidence type="ECO:0000256" key="6">
    <source>
        <dbReference type="ARBA" id="ARBA00023136"/>
    </source>
</evidence>
<dbReference type="Pfam" id="PF01825">
    <property type="entry name" value="GPS"/>
    <property type="match status" value="1"/>
</dbReference>
<feature type="transmembrane region" description="Helical" evidence="11">
    <location>
        <begin position="779"/>
        <end position="802"/>
    </location>
</feature>
<dbReference type="InterPro" id="IPR007110">
    <property type="entry name" value="Ig-like_dom"/>
</dbReference>
<dbReference type="SMART" id="SM00303">
    <property type="entry name" value="GPS"/>
    <property type="match status" value="1"/>
</dbReference>
<keyword evidence="4 11" id="KW-1133">Transmembrane helix</keyword>
<dbReference type="PROSITE" id="PS50261">
    <property type="entry name" value="G_PROTEIN_RECEP_F2_4"/>
    <property type="match status" value="1"/>
</dbReference>
<keyword evidence="16" id="KW-1185">Reference proteome</keyword>
<dbReference type="HOGENOM" id="CLU_010357_0_0_1"/>
<evidence type="ECO:0000256" key="3">
    <source>
        <dbReference type="ARBA" id="ARBA00022692"/>
    </source>
</evidence>
<dbReference type="GO" id="GO:0007189">
    <property type="term" value="P:adenylate cyclase-activating G protein-coupled receptor signaling pathway"/>
    <property type="evidence" value="ECO:0000318"/>
    <property type="project" value="GO_Central"/>
</dbReference>
<dbReference type="InterPro" id="IPR017981">
    <property type="entry name" value="GPCR_2-like_7TM"/>
</dbReference>
<evidence type="ECO:0000256" key="2">
    <source>
        <dbReference type="ARBA" id="ARBA00007343"/>
    </source>
</evidence>
<dbReference type="InterPro" id="IPR000203">
    <property type="entry name" value="GPS"/>
</dbReference>
<dbReference type="Pfam" id="PF00002">
    <property type="entry name" value="7tm_2"/>
    <property type="match status" value="1"/>
</dbReference>
<feature type="transmembrane region" description="Helical" evidence="11">
    <location>
        <begin position="740"/>
        <end position="767"/>
    </location>
</feature>
<dbReference type="InterPro" id="IPR051587">
    <property type="entry name" value="Adhesion_GPCR"/>
</dbReference>
<reference evidence="15" key="1">
    <citation type="submission" date="2025-08" db="UniProtKB">
        <authorList>
            <consortium name="Ensembl"/>
        </authorList>
    </citation>
    <scope>IDENTIFICATION</scope>
    <source>
        <strain evidence="15">Glennie</strain>
    </source>
</reference>
<reference evidence="15" key="2">
    <citation type="submission" date="2025-09" db="UniProtKB">
        <authorList>
            <consortium name="Ensembl"/>
        </authorList>
    </citation>
    <scope>IDENTIFICATION</scope>
    <source>
        <strain evidence="15">Glennie</strain>
    </source>
</reference>
<feature type="transmembrane region" description="Helical" evidence="11">
    <location>
        <begin position="822"/>
        <end position="845"/>
    </location>
</feature>
<evidence type="ECO:0000256" key="10">
    <source>
        <dbReference type="ARBA" id="ARBA00023224"/>
    </source>
</evidence>
<organism evidence="15 16">
    <name type="scientific">Ornithorhynchus anatinus</name>
    <name type="common">Duckbill platypus</name>
    <dbReference type="NCBI Taxonomy" id="9258"/>
    <lineage>
        <taxon>Eukaryota</taxon>
        <taxon>Metazoa</taxon>
        <taxon>Chordata</taxon>
        <taxon>Craniata</taxon>
        <taxon>Vertebrata</taxon>
        <taxon>Euteleostomi</taxon>
        <taxon>Mammalia</taxon>
        <taxon>Monotremata</taxon>
        <taxon>Ornithorhynchidae</taxon>
        <taxon>Ornithorhynchus</taxon>
    </lineage>
</organism>
<dbReference type="OMA" id="YQWNASV"/>
<dbReference type="InterPro" id="IPR057244">
    <property type="entry name" value="GAIN_B"/>
</dbReference>
<evidence type="ECO:0000259" key="13">
    <source>
        <dbReference type="PROSITE" id="PS50261"/>
    </source>
</evidence>
<comment type="similarity">
    <text evidence="2">Belongs to the G-protein coupled receptor 2 family. Adhesion G-protein coupled receptor (ADGR) subfamily.</text>
</comment>
<dbReference type="InterPro" id="IPR000832">
    <property type="entry name" value="GPCR_2_secretin-like"/>
</dbReference>
<dbReference type="Gene3D" id="4.10.1240.10">
    <property type="entry name" value="GPCR, family 2, extracellular hormone receptor domain"/>
    <property type="match status" value="1"/>
</dbReference>
<dbReference type="InterPro" id="IPR036445">
    <property type="entry name" value="GPCR_2_extracell_dom_sf"/>
</dbReference>
<keyword evidence="10" id="KW-0807">Transducer</keyword>
<dbReference type="Proteomes" id="UP000002279">
    <property type="component" value="Unplaced"/>
</dbReference>
<dbReference type="InterPro" id="IPR036179">
    <property type="entry name" value="Ig-like_dom_sf"/>
</dbReference>
<dbReference type="InterPro" id="IPR057400">
    <property type="entry name" value="ADGRF3/5_N"/>
</dbReference>
<dbReference type="GO" id="GO:0007166">
    <property type="term" value="P:cell surface receptor signaling pathway"/>
    <property type="evidence" value="ECO:0007669"/>
    <property type="project" value="InterPro"/>
</dbReference>
<dbReference type="PROSITE" id="PS50221">
    <property type="entry name" value="GAIN_B"/>
    <property type="match status" value="1"/>
</dbReference>
<dbReference type="InterPro" id="IPR013783">
    <property type="entry name" value="Ig-like_fold"/>
</dbReference>
<name>F7EMM1_ORNAN</name>
<protein>
    <submittedName>
        <fullName evidence="15">Adhesion G protein-coupled receptor F3</fullName>
    </submittedName>
</protein>
<keyword evidence="6 11" id="KW-0472">Membrane</keyword>
<keyword evidence="5" id="KW-0297">G-protein coupled receptor</keyword>
<evidence type="ECO:0000259" key="14">
    <source>
        <dbReference type="PROSITE" id="PS50835"/>
    </source>
</evidence>
<evidence type="ECO:0000256" key="1">
    <source>
        <dbReference type="ARBA" id="ARBA00004141"/>
    </source>
</evidence>
<feature type="domain" description="G-protein coupled receptors family 2 profile 2" evidence="13">
    <location>
        <begin position="666"/>
        <end position="920"/>
    </location>
</feature>
<dbReference type="FunFam" id="1.20.1070.10:FF:000058">
    <property type="entry name" value="Adhesion G protein-coupled receptor F5"/>
    <property type="match status" value="1"/>
</dbReference>
<dbReference type="FunCoup" id="F7EMM1">
    <property type="interactions" value="20"/>
</dbReference>
<dbReference type="Gene3D" id="1.20.1070.10">
    <property type="entry name" value="Rhodopsin 7-helix transmembrane proteins"/>
    <property type="match status" value="1"/>
</dbReference>
<evidence type="ECO:0000259" key="12">
    <source>
        <dbReference type="PROSITE" id="PS50221"/>
    </source>
</evidence>
<keyword evidence="8" id="KW-0675">Receptor</keyword>
<comment type="subcellular location">
    <subcellularLocation>
        <location evidence="1">Membrane</location>
        <topology evidence="1">Multi-pass membrane protein</topology>
    </subcellularLocation>
</comment>
<feature type="transmembrane region" description="Helical" evidence="11">
    <location>
        <begin position="899"/>
        <end position="919"/>
    </location>
</feature>
<dbReference type="Gene3D" id="2.60.220.50">
    <property type="match status" value="1"/>
</dbReference>
<dbReference type="SUPFAM" id="SSF81321">
    <property type="entry name" value="Family A G protein-coupled receptor-like"/>
    <property type="match status" value="1"/>
</dbReference>
<dbReference type="Pfam" id="PF24528">
    <property type="entry name" value="Ig_ADGRF3"/>
    <property type="match status" value="1"/>
</dbReference>
<feature type="domain" description="Ig-like" evidence="14">
    <location>
        <begin position="130"/>
        <end position="225"/>
    </location>
</feature>
<dbReference type="PRINTS" id="PR00249">
    <property type="entry name" value="GPCRSECRETIN"/>
</dbReference>
<dbReference type="Gene3D" id="2.60.40.10">
    <property type="entry name" value="Immunoglobulins"/>
    <property type="match status" value="1"/>
</dbReference>
<sequence>MGQVGTPVSLHPGLSLSVFPKPAPVSTYVRLSMPRAPDGDWIQRLFATFTVTPFLASSSLSSPRSLTSLNLTTVCTPNQDRGFHCSCLSGYQWNVSTCDSHSACHNSYIFKNCTCLIFSHLHSEYCQLLPPVPGSLSLASASLAPGSTLTLSLFMNHTATSLNWYLKQPGTPAPLILHPGNQASFTTNRDQVVLTVVNVSQDWAGEYVCRFMARSFQWELRQTVTVPLQPRDVVRLPAQLSVSCNSFSGFELKCCIPNTKLTYKASWSSEPRTTGLLSGVSGSRCLSLVVPNCPQGDTEYVCELQSDGLAPVRVPISITVIQDGDITCPQDSLGGNWDVTKAGHQAQIPCPMNRTGMVERNCGAQAVWGPLKSNCIDTGLLVMHRKTQLLLAGQGLPNKEVPRLMRKLPEEVEAVSSPSDLLVLLDIVEMLAHEVINTRIPLTKCTLKNFLVATSKLLDLDSTTLWAPAQAQVPAAGSSFLQAVESVAQRLPPKTDSFHLRLPNVEVQSQLLEPEPNDYSISFSTQPPLWARIQRRALTQLSKEFGNVSITSLVLRKLDQILPMNFGPGLEGSRYDPYSLILSNSITADGQSVNQVEIVMDFGNAEGTAQCVFWDHGLFHNVGGWSTEGCQAKEAQVGTAAQCICLHLTSFSILMSLHDVPDRSSLTLLSQVLLGASVLALLLCLGMYRAVWHVVIRNKVSYFRHAALVNVVFCLLAADICFLGASLLPSSPQSPLCLTVAFLCHFLYLATFFWMLAQALVLAHQLLFVFHQLSKRRVLPLMITLGYLCPLGLAAATLGKYFPQGQYLKKGTCWLDAEGGAQYLFVVPVLTIVGVNAVVLALALLKLTRPTPSEGPRPEERHALMSIFKALLILTPVFGLTWGLGLANLMEEISEVPHYLFVVFNASQGIFILLFGCLMDKKMREALLKRLGCPKVPVSTITLVTSDTSYLEHSN</sequence>
<evidence type="ECO:0000256" key="7">
    <source>
        <dbReference type="ARBA" id="ARBA00023157"/>
    </source>
</evidence>
<dbReference type="CDD" id="cd15253">
    <property type="entry name" value="7tmB2_GPR113"/>
    <property type="match status" value="1"/>
</dbReference>
<dbReference type="Pfam" id="PF25387">
    <property type="entry name" value="ADGRF3_N"/>
    <property type="match status" value="1"/>
</dbReference>
<feature type="transmembrane region" description="Helical" evidence="11">
    <location>
        <begin position="672"/>
        <end position="695"/>
    </location>
</feature>
<feature type="domain" description="GAIN-B" evidence="12">
    <location>
        <begin position="496"/>
        <end position="661"/>
    </location>
</feature>
<keyword evidence="9" id="KW-0325">Glycoprotein</keyword>
<dbReference type="SUPFAM" id="SSF48726">
    <property type="entry name" value="Immunoglobulin"/>
    <property type="match status" value="1"/>
</dbReference>
<dbReference type="GO" id="GO:0016020">
    <property type="term" value="C:membrane"/>
    <property type="evidence" value="ECO:0007669"/>
    <property type="project" value="UniProtKB-SubCell"/>
</dbReference>
<dbReference type="InterPro" id="IPR046338">
    <property type="entry name" value="GAIN_dom_sf"/>
</dbReference>
<evidence type="ECO:0000313" key="16">
    <source>
        <dbReference type="Proteomes" id="UP000002279"/>
    </source>
</evidence>
<dbReference type="PANTHER" id="PTHR45813">
    <property type="entry name" value="IG-LIKE DOMAIN-CONTAINING PROTEIN"/>
    <property type="match status" value="1"/>
</dbReference>
<keyword evidence="7" id="KW-1015">Disulfide bond</keyword>
<dbReference type="GO" id="GO:0004930">
    <property type="term" value="F:G protein-coupled receptor activity"/>
    <property type="evidence" value="ECO:0000318"/>
    <property type="project" value="GO_Central"/>
</dbReference>
<dbReference type="InterPro" id="IPR056274">
    <property type="entry name" value="Ig_ADGRF3"/>
</dbReference>
<proteinExistence type="inferred from homology"/>
<evidence type="ECO:0000256" key="11">
    <source>
        <dbReference type="SAM" id="Phobius"/>
    </source>
</evidence>
<feature type="transmembrane region" description="Helical" evidence="11">
    <location>
        <begin position="866"/>
        <end position="887"/>
    </location>
</feature>
<dbReference type="AlphaFoldDB" id="F7EMM1"/>
<dbReference type="Bgee" id="ENSOANG00000015827">
    <property type="expression patterns" value="Expressed in heart and 6 other cell types or tissues"/>
</dbReference>
<gene>
    <name evidence="15" type="primary">ADGRF3</name>
</gene>
<evidence type="ECO:0000256" key="9">
    <source>
        <dbReference type="ARBA" id="ARBA00023180"/>
    </source>
</evidence>
<accession>F7EMM1</accession>
<keyword evidence="3 11" id="KW-0812">Transmembrane</keyword>
<dbReference type="Ensembl" id="ENSOANT00000024956.3">
    <property type="protein sequence ID" value="ENSOANP00000024952.2"/>
    <property type="gene ID" value="ENSOANG00000015827.3"/>
</dbReference>
<evidence type="ECO:0000313" key="15">
    <source>
        <dbReference type="Ensembl" id="ENSOANP00000024952.2"/>
    </source>
</evidence>
<feature type="transmembrane region" description="Helical" evidence="11">
    <location>
        <begin position="707"/>
        <end position="728"/>
    </location>
</feature>